<evidence type="ECO:0000313" key="6">
    <source>
        <dbReference type="Proteomes" id="UP000234632"/>
    </source>
</evidence>
<organism evidence="2 5">
    <name type="scientific">Kocuria flava</name>
    <dbReference type="NCBI Taxonomy" id="446860"/>
    <lineage>
        <taxon>Bacteria</taxon>
        <taxon>Bacillati</taxon>
        <taxon>Actinomycetota</taxon>
        <taxon>Actinomycetes</taxon>
        <taxon>Micrococcales</taxon>
        <taxon>Micrococcaceae</taxon>
        <taxon>Kocuria</taxon>
    </lineage>
</organism>
<dbReference type="SUPFAM" id="SSF55718">
    <property type="entry name" value="SCP-like"/>
    <property type="match status" value="1"/>
</dbReference>
<evidence type="ECO:0000313" key="2">
    <source>
        <dbReference type="EMBL" id="ALU40579.1"/>
    </source>
</evidence>
<dbReference type="AlphaFoldDB" id="A0A0U3GMY9"/>
<dbReference type="InterPro" id="IPR034660">
    <property type="entry name" value="DinB/YfiT-like"/>
</dbReference>
<dbReference type="NCBIfam" id="TIGR03083">
    <property type="entry name" value="maleylpyruvate isomerase family mycothiol-dependent enzyme"/>
    <property type="match status" value="1"/>
</dbReference>
<reference evidence="2 5" key="1">
    <citation type="submission" date="2015-11" db="EMBL/GenBank/DDBJ databases">
        <title>Complete Genome Sequence of Kocuria flava strain HO-9041.</title>
        <authorList>
            <person name="Zhou M."/>
            <person name="Dai J."/>
        </authorList>
    </citation>
    <scope>NUCLEOTIDE SEQUENCE [LARGE SCALE GENOMIC DNA]</scope>
    <source>
        <strain evidence="2 5">HO-9041</strain>
    </source>
</reference>
<dbReference type="KEGG" id="kfv:AS188_13410"/>
<dbReference type="InterPro" id="IPR024344">
    <property type="entry name" value="MDMPI_metal-binding"/>
</dbReference>
<dbReference type="RefSeq" id="WP_058859265.1">
    <property type="nucleotide sequence ID" value="NZ_BJZR01000059.1"/>
</dbReference>
<dbReference type="STRING" id="446860.AS188_13410"/>
<dbReference type="OrthoDB" id="5118203at2"/>
<evidence type="ECO:0000259" key="1">
    <source>
        <dbReference type="Pfam" id="PF11716"/>
    </source>
</evidence>
<evidence type="ECO:0000313" key="7">
    <source>
        <dbReference type="Proteomes" id="UP000321155"/>
    </source>
</evidence>
<dbReference type="EMBL" id="LOMZ01000001">
    <property type="protein sequence ID" value="PLC12389.1"/>
    <property type="molecule type" value="Genomic_DNA"/>
</dbReference>
<proteinExistence type="predicted"/>
<keyword evidence="2" id="KW-0413">Isomerase</keyword>
<reference evidence="3 7" key="3">
    <citation type="submission" date="2019-07" db="EMBL/GenBank/DDBJ databases">
        <title>Whole genome shotgun sequence of Kocuria flava NBRC 107626.</title>
        <authorList>
            <person name="Hosoyama A."/>
            <person name="Uohara A."/>
            <person name="Ohji S."/>
            <person name="Ichikawa N."/>
        </authorList>
    </citation>
    <scope>NUCLEOTIDE SEQUENCE [LARGE SCALE GENOMIC DNA]</scope>
    <source>
        <strain evidence="3 7">NBRC 107626</strain>
    </source>
</reference>
<name>A0A0U3GMY9_9MICC</name>
<keyword evidence="7" id="KW-1185">Reference proteome</keyword>
<evidence type="ECO:0000313" key="3">
    <source>
        <dbReference type="EMBL" id="GEO92737.1"/>
    </source>
</evidence>
<dbReference type="Proteomes" id="UP000234632">
    <property type="component" value="Unassembled WGS sequence"/>
</dbReference>
<sequence>MINPARLHSDLQRLDRETETYLATVESLSEDELTSPSMCEGWTRADVVAHLASNGRRLVNLIDWVTTGEQKSVYPSPEARAQEIAELAALPRAELVREARESAAYFAEQAQRLSGEIVVEEVDLHGKPVPATSLVALRIAEVVVHHHDLDTAWTIEEADPDSLLNALEAAVRTMRAKGAPGMTLVTEERDEWVVGDGALRVESDREGLLEWLARGETENVEADGPLPALPSW</sequence>
<gene>
    <name evidence="2" type="ORF">AS188_13410</name>
    <name evidence="4" type="ORF">AUQ48_09225</name>
    <name evidence="3" type="ORF">KFL01_20430</name>
</gene>
<dbReference type="EMBL" id="CP013254">
    <property type="protein sequence ID" value="ALU40579.1"/>
    <property type="molecule type" value="Genomic_DNA"/>
</dbReference>
<dbReference type="Proteomes" id="UP000057181">
    <property type="component" value="Chromosome"/>
</dbReference>
<keyword evidence="2" id="KW-0670">Pyruvate</keyword>
<accession>A0A0U3GMY9</accession>
<dbReference type="EMBL" id="BJZR01000059">
    <property type="protein sequence ID" value="GEO92737.1"/>
    <property type="molecule type" value="Genomic_DNA"/>
</dbReference>
<dbReference type="Gene3D" id="1.20.120.450">
    <property type="entry name" value="dinb family like domain"/>
    <property type="match status" value="1"/>
</dbReference>
<dbReference type="SUPFAM" id="SSF109854">
    <property type="entry name" value="DinB/YfiT-like putative metalloenzymes"/>
    <property type="match status" value="1"/>
</dbReference>
<dbReference type="GO" id="GO:0016853">
    <property type="term" value="F:isomerase activity"/>
    <property type="evidence" value="ECO:0007669"/>
    <property type="project" value="UniProtKB-KW"/>
</dbReference>
<feature type="domain" description="Mycothiol-dependent maleylpyruvate isomerase metal-binding" evidence="1">
    <location>
        <begin position="15"/>
        <end position="149"/>
    </location>
</feature>
<dbReference type="Pfam" id="PF11716">
    <property type="entry name" value="MDMPI_N"/>
    <property type="match status" value="1"/>
</dbReference>
<evidence type="ECO:0000313" key="5">
    <source>
        <dbReference type="Proteomes" id="UP000057181"/>
    </source>
</evidence>
<dbReference type="InterPro" id="IPR036527">
    <property type="entry name" value="SCP2_sterol-bd_dom_sf"/>
</dbReference>
<protein>
    <submittedName>
        <fullName evidence="2 3">Maleylpyruvate isomerase</fullName>
    </submittedName>
</protein>
<dbReference type="Proteomes" id="UP000321155">
    <property type="component" value="Unassembled WGS sequence"/>
</dbReference>
<reference evidence="4 6" key="2">
    <citation type="submission" date="2015-12" db="EMBL/GenBank/DDBJ databases">
        <authorList>
            <person name="Shamseldin A."/>
            <person name="Moawad H."/>
            <person name="Abd El-Rahim W.M."/>
            <person name="Sadowsky M.J."/>
        </authorList>
    </citation>
    <scope>NUCLEOTIDE SEQUENCE [LARGE SCALE GENOMIC DNA]</scope>
    <source>
        <strain evidence="4 6">S43</strain>
    </source>
</reference>
<dbReference type="GO" id="GO:0046872">
    <property type="term" value="F:metal ion binding"/>
    <property type="evidence" value="ECO:0007669"/>
    <property type="project" value="InterPro"/>
</dbReference>
<dbReference type="InterPro" id="IPR017517">
    <property type="entry name" value="Maleyloyr_isom"/>
</dbReference>
<evidence type="ECO:0000313" key="4">
    <source>
        <dbReference type="EMBL" id="PLC12389.1"/>
    </source>
</evidence>